<name>A0ABW5UNP0_9BURK</name>
<sequence>MSLNDYLHHKRHAVLGRQQRIAEGRAEAASLHAHVTAEGRSGIRRLRIREHQAISDSPYDFAGFNLGPSSPELQLGVLGTCVTHIFEIQAALLQVPLDSVEVDVRGTIDPRGGHPGHESTPIWPHDIRYEVRVASSASDAQLEELFAAVEKNCPILNLLRNPQHIVGTLVRATPAAPAKAAAAEPRQALAA</sequence>
<dbReference type="InterPro" id="IPR036102">
    <property type="entry name" value="OsmC/Ohrsf"/>
</dbReference>
<reference evidence="2" key="1">
    <citation type="journal article" date="2019" name="Int. J. Syst. Evol. Microbiol.">
        <title>The Global Catalogue of Microorganisms (GCM) 10K type strain sequencing project: providing services to taxonomists for standard genome sequencing and annotation.</title>
        <authorList>
            <consortium name="The Broad Institute Genomics Platform"/>
            <consortium name="The Broad Institute Genome Sequencing Center for Infectious Disease"/>
            <person name="Wu L."/>
            <person name="Ma J."/>
        </authorList>
    </citation>
    <scope>NUCLEOTIDE SEQUENCE [LARGE SCALE GENOMIC DNA]</scope>
    <source>
        <strain evidence="2">TISTR 1906</strain>
    </source>
</reference>
<dbReference type="SUPFAM" id="SSF82784">
    <property type="entry name" value="OsmC-like"/>
    <property type="match status" value="1"/>
</dbReference>
<dbReference type="PANTHER" id="PTHR35368:SF1">
    <property type="entry name" value="HYDROPEROXIDE REDUCTASE"/>
    <property type="match status" value="1"/>
</dbReference>
<evidence type="ECO:0000313" key="2">
    <source>
        <dbReference type="Proteomes" id="UP001597463"/>
    </source>
</evidence>
<dbReference type="PANTHER" id="PTHR35368">
    <property type="entry name" value="HYDROPEROXIDE REDUCTASE"/>
    <property type="match status" value="1"/>
</dbReference>
<dbReference type="InterPro" id="IPR052924">
    <property type="entry name" value="OsmC/Ohr_hydroprdx_reductase"/>
</dbReference>
<keyword evidence="2" id="KW-1185">Reference proteome</keyword>
<dbReference type="RefSeq" id="WP_066477348.1">
    <property type="nucleotide sequence ID" value="NZ_BCNT01000007.1"/>
</dbReference>
<evidence type="ECO:0000313" key="1">
    <source>
        <dbReference type="EMBL" id="MFD2754558.1"/>
    </source>
</evidence>
<dbReference type="Pfam" id="PF02566">
    <property type="entry name" value="OsmC"/>
    <property type="match status" value="1"/>
</dbReference>
<dbReference type="EC" id="1.11.1.-" evidence="1"/>
<dbReference type="Gene3D" id="3.30.300.20">
    <property type="match status" value="1"/>
</dbReference>
<dbReference type="EMBL" id="JBHUMV010000004">
    <property type="protein sequence ID" value="MFD2754558.1"/>
    <property type="molecule type" value="Genomic_DNA"/>
</dbReference>
<accession>A0ABW5UNP0</accession>
<dbReference type="InterPro" id="IPR015946">
    <property type="entry name" value="KH_dom-like_a/b"/>
</dbReference>
<dbReference type="Proteomes" id="UP001597463">
    <property type="component" value="Unassembled WGS sequence"/>
</dbReference>
<comment type="caution">
    <text evidence="1">The sequence shown here is derived from an EMBL/GenBank/DDBJ whole genome shotgun (WGS) entry which is preliminary data.</text>
</comment>
<organism evidence="1 2">
    <name type="scientific">Comamonas terrae</name>
    <dbReference type="NCBI Taxonomy" id="673548"/>
    <lineage>
        <taxon>Bacteria</taxon>
        <taxon>Pseudomonadati</taxon>
        <taxon>Pseudomonadota</taxon>
        <taxon>Betaproteobacteria</taxon>
        <taxon>Burkholderiales</taxon>
        <taxon>Comamonadaceae</taxon>
        <taxon>Comamonas</taxon>
    </lineage>
</organism>
<dbReference type="GO" id="GO:0004601">
    <property type="term" value="F:peroxidase activity"/>
    <property type="evidence" value="ECO:0007669"/>
    <property type="project" value="UniProtKB-KW"/>
</dbReference>
<keyword evidence="1" id="KW-0560">Oxidoreductase</keyword>
<proteinExistence type="predicted"/>
<dbReference type="InterPro" id="IPR003718">
    <property type="entry name" value="OsmC/Ohr_fam"/>
</dbReference>
<protein>
    <submittedName>
        <fullName evidence="1">OsmC family protein</fullName>
        <ecNumber evidence="1">1.11.1.-</ecNumber>
    </submittedName>
</protein>
<gene>
    <name evidence="1" type="ORF">ACFSW6_10705</name>
</gene>
<keyword evidence="1" id="KW-0575">Peroxidase</keyword>